<accession>A0ACB8UYH8</accession>
<organism evidence="1">
    <name type="scientific">Ophidiomyces ophidiicola</name>
    <dbReference type="NCBI Taxonomy" id="1387563"/>
    <lineage>
        <taxon>Eukaryota</taxon>
        <taxon>Fungi</taxon>
        <taxon>Dikarya</taxon>
        <taxon>Ascomycota</taxon>
        <taxon>Pezizomycotina</taxon>
        <taxon>Eurotiomycetes</taxon>
        <taxon>Eurotiomycetidae</taxon>
        <taxon>Onygenales</taxon>
        <taxon>Onygenaceae</taxon>
        <taxon>Ophidiomyces</taxon>
    </lineage>
</organism>
<protein>
    <submittedName>
        <fullName evidence="1">Uncharacterized protein</fullName>
    </submittedName>
</protein>
<dbReference type="EMBL" id="JALBCA010000033">
    <property type="protein sequence ID" value="KAI2388174.1"/>
    <property type="molecule type" value="Genomic_DNA"/>
</dbReference>
<gene>
    <name evidence="1" type="ORF">LOY88_002765</name>
</gene>
<comment type="caution">
    <text evidence="1">The sequence shown here is derived from an EMBL/GenBank/DDBJ whole genome shotgun (WGS) entry which is preliminary data.</text>
</comment>
<sequence>MASGVQGSNNVIELQGEKQLLEELSVKEPTFRDVNRYLALFQHSCSNVLYRNLDTEFGPVRAAVDTKIWDSRMKINSRFRKLLLQFRDAQARKGRPVEERKLKHQYQRFISGGQQFYEDYLKFILTHACCSPELARAALELRIEVKPPPAVSEDLKRALLDSCYSTFIKLGDFSRYYQVELVQDPEKREWTHVVSYYTLAGSIKPHCGIFHNQLAIIALGKGDHFQAIYYLYRALSATEPHPTAASNLKLEFRKILNSRTGALMKSKDEKESLVSSFVHLHAMCYKGADFPERDELENELLNNMTNQLKENSLDSDFLQRLCLINIAAEAHAQATSGTNGNALFFFQQLNVKMFFTLLQVLLADTEEMSGVISQILPALRNYSSWLVINSHMLVSDAQDTSLGVQTKEFWNIYATTLTLLTSTFPVPQLPYLDYLLQEDYDTLGFSPLFSNGKIRRYVDKEGKPKPKAPHEEDEDRVKTEILFRVREFVIDGLELIVSKKIPIILSNSQDQSIFLCKEDGLPQFSIPPAASIPQDDSHPIQRSAYHSEDVPVTSISTMEDMNDMVDALVNSEEDPSKKSVPQEEKILLQPWPCLSIETNGITTQSPLSTNGALQGRNSPIVAQESPPPYSPRPVLPSIFDSPFASGRSPTATEVGLHRIITYDSNVSPPGNRSAVQQTSPTQKSPFSPPLMSRFSSDFTPTQTPIASYHNYPAINRHIGLPGPNGFGGPSTFNPPVSPWLNLSISPTKLAGIAGPTPPSGQGG</sequence>
<reference evidence="1" key="1">
    <citation type="journal article" date="2022" name="bioRxiv">
        <title>Population genetic analysis of Ophidiomyces ophidiicola, the causative agent of snake fungal disease, indicates recent introductions to the USA.</title>
        <authorList>
            <person name="Ladner J.T."/>
            <person name="Palmer J.M."/>
            <person name="Ettinger C.L."/>
            <person name="Stajich J.E."/>
            <person name="Farrell T.M."/>
            <person name="Glorioso B.M."/>
            <person name="Lawson B."/>
            <person name="Price S.J."/>
            <person name="Stengle A.G."/>
            <person name="Grear D.A."/>
            <person name="Lorch J.M."/>
        </authorList>
    </citation>
    <scope>NUCLEOTIDE SEQUENCE</scope>
    <source>
        <strain evidence="1">NWHC 24266-5</strain>
    </source>
</reference>
<evidence type="ECO:0000313" key="1">
    <source>
        <dbReference type="EMBL" id="KAI2388174.1"/>
    </source>
</evidence>
<name>A0ACB8UYH8_9EURO</name>
<proteinExistence type="predicted"/>